<accession>S9ZRY3</accession>
<evidence type="ECO:0000313" key="1">
    <source>
        <dbReference type="EMBL" id="EPZ17366.1"/>
    </source>
</evidence>
<dbReference type="Proteomes" id="UP000015455">
    <property type="component" value="Unassembled WGS sequence"/>
</dbReference>
<evidence type="ECO:0000313" key="2">
    <source>
        <dbReference type="Proteomes" id="UP000015455"/>
    </source>
</evidence>
<comment type="caution">
    <text evidence="1">The sequence shown here is derived from an EMBL/GenBank/DDBJ whole genome shotgun (WGS) entry which is preliminary data.</text>
</comment>
<gene>
    <name evidence="1" type="ORF">M622_00950</name>
</gene>
<dbReference type="AlphaFoldDB" id="S9ZRY3"/>
<proteinExistence type="predicted"/>
<evidence type="ECO:0008006" key="3">
    <source>
        <dbReference type="Google" id="ProtNLM"/>
    </source>
</evidence>
<dbReference type="EMBL" id="ATJV01000001">
    <property type="protein sequence ID" value="EPZ17366.1"/>
    <property type="molecule type" value="Genomic_DNA"/>
</dbReference>
<name>S9ZRY3_9RHOO</name>
<sequence length="305" mass="35006">MRNYEVILSEHEGFFIVITVILSHTMNVPKINEIFFEYLAYWESGLQASRLAKILGQSREHVQRNTISRFERTYRVRLINSQGRMRKLADTSEGLRFAPSRPSDLVRMLDGISILFQNAPEDYPLGVRVENPLHGLMPEPDAEVFRALYAACTHKCAVRMQYHSKQGVFPMTFSPHALVQVPDRVHFRGYAQWAAGQEKGMFIDLVPARVESIDGEMIWDAVPSSEDADWHSKSSAVYRLSSELPAALAAVLRQEWASSMTDNSRPDTMVIPSVRKAVKPYVDRALRYRWFGNDHYETWIPQTVE</sequence>
<dbReference type="STRING" id="1348657.M622_00950"/>
<dbReference type="PATRIC" id="fig|1348657.5.peg.189"/>
<protein>
    <recommendedName>
        <fullName evidence="3">WYL domain-containing protein</fullName>
    </recommendedName>
</protein>
<organism evidence="1 2">
    <name type="scientific">Thauera terpenica 58Eu</name>
    <dbReference type="NCBI Taxonomy" id="1348657"/>
    <lineage>
        <taxon>Bacteria</taxon>
        <taxon>Pseudomonadati</taxon>
        <taxon>Pseudomonadota</taxon>
        <taxon>Betaproteobacteria</taxon>
        <taxon>Rhodocyclales</taxon>
        <taxon>Zoogloeaceae</taxon>
        <taxon>Thauera</taxon>
    </lineage>
</organism>
<keyword evidence="2" id="KW-1185">Reference proteome</keyword>
<reference evidence="1 2" key="1">
    <citation type="submission" date="2013-06" db="EMBL/GenBank/DDBJ databases">
        <title>Draft genome sequence of Thauera terpenica.</title>
        <authorList>
            <person name="Liu B."/>
            <person name="Frostegard A.H."/>
            <person name="Shapleigh J.P."/>
        </authorList>
    </citation>
    <scope>NUCLEOTIDE SEQUENCE [LARGE SCALE GENOMIC DNA]</scope>
    <source>
        <strain evidence="1 2">58Eu</strain>
    </source>
</reference>